<dbReference type="InterPro" id="IPR015946">
    <property type="entry name" value="KH_dom-like_a/b"/>
</dbReference>
<accession>A0A6N4SQ03</accession>
<name>A0A6N4SQ03_CYTH3</name>
<dbReference type="PANTHER" id="PTHR39624:SF2">
    <property type="entry name" value="OSMC-LIKE PROTEIN"/>
    <property type="match status" value="1"/>
</dbReference>
<dbReference type="Proteomes" id="UP000001822">
    <property type="component" value="Chromosome"/>
</dbReference>
<dbReference type="EMBL" id="CP000383">
    <property type="protein sequence ID" value="ABG58359.1"/>
    <property type="molecule type" value="Genomic_DNA"/>
</dbReference>
<reference evidence="1 2" key="1">
    <citation type="journal article" date="2007" name="Appl. Environ. Microbiol.">
        <title>Genome sequence of the cellulolytic gliding bacterium Cytophaga hutchinsonii.</title>
        <authorList>
            <person name="Xie G."/>
            <person name="Bruce D.C."/>
            <person name="Challacombe J.F."/>
            <person name="Chertkov O."/>
            <person name="Detter J.C."/>
            <person name="Gilna P."/>
            <person name="Han C.S."/>
            <person name="Lucas S."/>
            <person name="Misra M."/>
            <person name="Myers G.L."/>
            <person name="Richardson P."/>
            <person name="Tapia R."/>
            <person name="Thayer N."/>
            <person name="Thompson L.S."/>
            <person name="Brettin T.S."/>
            <person name="Henrissat B."/>
            <person name="Wilson D.B."/>
            <person name="McBride M.J."/>
        </authorList>
    </citation>
    <scope>NUCLEOTIDE SEQUENCE [LARGE SCALE GENOMIC DNA]</scope>
    <source>
        <strain evidence="2">ATCC 33406 / DSM 1761 / CIP 103989 / NBRC 15051 / NCIMB 9469 / D465</strain>
    </source>
</reference>
<dbReference type="Pfam" id="PF02566">
    <property type="entry name" value="OsmC"/>
    <property type="match status" value="1"/>
</dbReference>
<dbReference type="InterPro" id="IPR003718">
    <property type="entry name" value="OsmC/Ohr_fam"/>
</dbReference>
<dbReference type="SUPFAM" id="SSF82784">
    <property type="entry name" value="OsmC-like"/>
    <property type="match status" value="1"/>
</dbReference>
<dbReference type="Gene3D" id="3.30.300.20">
    <property type="match status" value="1"/>
</dbReference>
<organism evidence="1 2">
    <name type="scientific">Cytophaga hutchinsonii (strain ATCC 33406 / DSM 1761 / CIP 103989 / NBRC 15051 / NCIMB 9469 / D465)</name>
    <dbReference type="NCBI Taxonomy" id="269798"/>
    <lineage>
        <taxon>Bacteria</taxon>
        <taxon>Pseudomonadati</taxon>
        <taxon>Bacteroidota</taxon>
        <taxon>Cytophagia</taxon>
        <taxon>Cytophagales</taxon>
        <taxon>Cytophagaceae</taxon>
        <taxon>Cytophaga</taxon>
    </lineage>
</organism>
<dbReference type="InterPro" id="IPR036102">
    <property type="entry name" value="OsmC/Ohrsf"/>
</dbReference>
<evidence type="ECO:0000313" key="1">
    <source>
        <dbReference type="EMBL" id="ABG58359.1"/>
    </source>
</evidence>
<dbReference type="KEGG" id="chu:CHU_1082"/>
<dbReference type="AlphaFoldDB" id="A0A6N4SQ03"/>
<proteinExistence type="predicted"/>
<sequence>MNKINNSMAKVYSRIQKEKYKIEIKSPSGNVLIADEPAEKGGNDLGFSPVELLASSLAACTSATLKMYADHKGWDLAEAHIEVELGRNEDLNKTFINRMISFSGNLDEKQRARLLQVANSCPVHKILSNPIEINTQLLENN</sequence>
<dbReference type="PANTHER" id="PTHR39624">
    <property type="entry name" value="PROTEIN INVOLVED IN RIMO-MEDIATED BETA-METHYLTHIOLATION OF RIBOSOMAL PROTEIN S12 YCAO"/>
    <property type="match status" value="1"/>
</dbReference>
<evidence type="ECO:0000313" key="2">
    <source>
        <dbReference type="Proteomes" id="UP000001822"/>
    </source>
</evidence>
<keyword evidence="2" id="KW-1185">Reference proteome</keyword>
<protein>
    <submittedName>
        <fullName evidence="1">OsmC-like family protein</fullName>
    </submittedName>
</protein>
<gene>
    <name evidence="1" type="ordered locus">CHU_1082</name>
</gene>